<sequence length="110" mass="11710">MAEEELFLGFFLLPDNEENVKRTEGEEAALAAAVGAGDEVENARHAADGLGVNFFRRSPANGVVESLSEVQNSVSVAQQHDPPSTSGTPRPTRPPLRPSRNHVHGPILGS</sequence>
<evidence type="ECO:0000313" key="3">
    <source>
        <dbReference type="Proteomes" id="UP000289738"/>
    </source>
</evidence>
<dbReference type="Proteomes" id="UP000289738">
    <property type="component" value="Chromosome B07"/>
</dbReference>
<feature type="compositionally biased region" description="Polar residues" evidence="1">
    <location>
        <begin position="69"/>
        <end position="78"/>
    </location>
</feature>
<proteinExistence type="predicted"/>
<protein>
    <submittedName>
        <fullName evidence="2">Uncharacterized protein</fullName>
    </submittedName>
</protein>
<comment type="caution">
    <text evidence="2">The sequence shown here is derived from an EMBL/GenBank/DDBJ whole genome shotgun (WGS) entry which is preliminary data.</text>
</comment>
<feature type="region of interest" description="Disordered" evidence="1">
    <location>
        <begin position="69"/>
        <end position="110"/>
    </location>
</feature>
<reference evidence="2 3" key="1">
    <citation type="submission" date="2019-01" db="EMBL/GenBank/DDBJ databases">
        <title>Sequencing of cultivated peanut Arachis hypogaea provides insights into genome evolution and oil improvement.</title>
        <authorList>
            <person name="Chen X."/>
        </authorList>
    </citation>
    <scope>NUCLEOTIDE SEQUENCE [LARGE SCALE GENOMIC DNA]</scope>
    <source>
        <strain evidence="3">cv. Fuhuasheng</strain>
        <tissue evidence="2">Leaves</tissue>
    </source>
</reference>
<organism evidence="2 3">
    <name type="scientific">Arachis hypogaea</name>
    <name type="common">Peanut</name>
    <dbReference type="NCBI Taxonomy" id="3818"/>
    <lineage>
        <taxon>Eukaryota</taxon>
        <taxon>Viridiplantae</taxon>
        <taxon>Streptophyta</taxon>
        <taxon>Embryophyta</taxon>
        <taxon>Tracheophyta</taxon>
        <taxon>Spermatophyta</taxon>
        <taxon>Magnoliopsida</taxon>
        <taxon>eudicotyledons</taxon>
        <taxon>Gunneridae</taxon>
        <taxon>Pentapetalae</taxon>
        <taxon>rosids</taxon>
        <taxon>fabids</taxon>
        <taxon>Fabales</taxon>
        <taxon>Fabaceae</taxon>
        <taxon>Papilionoideae</taxon>
        <taxon>50 kb inversion clade</taxon>
        <taxon>dalbergioids sensu lato</taxon>
        <taxon>Dalbergieae</taxon>
        <taxon>Pterocarpus clade</taxon>
        <taxon>Arachis</taxon>
    </lineage>
</organism>
<evidence type="ECO:0000313" key="2">
    <source>
        <dbReference type="EMBL" id="RYQ98777.1"/>
    </source>
</evidence>
<dbReference type="EMBL" id="SDMP01000017">
    <property type="protein sequence ID" value="RYQ98777.1"/>
    <property type="molecule type" value="Genomic_DNA"/>
</dbReference>
<gene>
    <name evidence="2" type="ORF">Ahy_B07g086565</name>
</gene>
<name>A0A444YAB6_ARAHY</name>
<accession>A0A444YAB6</accession>
<evidence type="ECO:0000256" key="1">
    <source>
        <dbReference type="SAM" id="MobiDB-lite"/>
    </source>
</evidence>
<dbReference type="AlphaFoldDB" id="A0A444YAB6"/>
<keyword evidence="3" id="KW-1185">Reference proteome</keyword>